<dbReference type="Gene3D" id="3.30.1330.60">
    <property type="entry name" value="OmpA-like domain"/>
    <property type="match status" value="1"/>
</dbReference>
<dbReference type="EMBL" id="JAULRT010000062">
    <property type="protein sequence ID" value="MDO3384133.1"/>
    <property type="molecule type" value="Genomic_DNA"/>
</dbReference>
<comment type="caution">
    <text evidence="2">The sequence shown here is derived from an EMBL/GenBank/DDBJ whole genome shotgun (WGS) entry which is preliminary data.</text>
</comment>
<feature type="signal peptide" evidence="1">
    <location>
        <begin position="1"/>
        <end position="22"/>
    </location>
</feature>
<dbReference type="Proteomes" id="UP001168380">
    <property type="component" value="Unassembled WGS sequence"/>
</dbReference>
<dbReference type="SUPFAM" id="SSF103088">
    <property type="entry name" value="OmpA-like"/>
    <property type="match status" value="1"/>
</dbReference>
<gene>
    <name evidence="2" type="ORF">QWI16_18285</name>
</gene>
<sequence>MSFFGKGLIAVLVLCGVLGAQARDTQNPPLVLDDFPGARLVFSSRENTNDYVLALGNYKKVRGLWRVDEQRLSGELIRKTYQLPDNHSALDGYRFFVDQLQKYPLRELYTCEARECGDSNSWAINHFNILQLYGLDQYQYFGTYELTAPEHAGVYVTLYSVLRGNKRVYVQLEILLSDSASRYQVASNPATLVRQLTRDGFTVFAGLRYAGQGQTLSLAPSHVKALADALARESQLKVALVGHNYERQPLATQRQVSLGYAELLQKALVEQGVSADRLEVVGLGALAPAGRGDAEARLDVVLLRTESAP</sequence>
<reference evidence="2" key="1">
    <citation type="submission" date="2023-07" db="EMBL/GenBank/DDBJ databases">
        <title>Gilvimarinus algae sp. nov., isolated from the surface of Kelp.</title>
        <authorList>
            <person name="Sun Y.Y."/>
            <person name="Gong Y."/>
            <person name="Du Z.J."/>
        </authorList>
    </citation>
    <scope>NUCLEOTIDE SEQUENCE</scope>
    <source>
        <strain evidence="2">SDUM040014</strain>
    </source>
</reference>
<evidence type="ECO:0000313" key="2">
    <source>
        <dbReference type="EMBL" id="MDO3384133.1"/>
    </source>
</evidence>
<evidence type="ECO:0000313" key="3">
    <source>
        <dbReference type="Proteomes" id="UP001168380"/>
    </source>
</evidence>
<proteinExistence type="predicted"/>
<protein>
    <submittedName>
        <fullName evidence="2">DUF4892 domain-containing protein</fullName>
    </submittedName>
</protein>
<evidence type="ECO:0000256" key="1">
    <source>
        <dbReference type="SAM" id="SignalP"/>
    </source>
</evidence>
<keyword evidence="1" id="KW-0732">Signal</keyword>
<organism evidence="2 3">
    <name type="scientific">Gilvimarinus algae</name>
    <dbReference type="NCBI Taxonomy" id="3058037"/>
    <lineage>
        <taxon>Bacteria</taxon>
        <taxon>Pseudomonadati</taxon>
        <taxon>Pseudomonadota</taxon>
        <taxon>Gammaproteobacteria</taxon>
        <taxon>Cellvibrionales</taxon>
        <taxon>Cellvibrionaceae</taxon>
        <taxon>Gilvimarinus</taxon>
    </lineage>
</organism>
<keyword evidence="3" id="KW-1185">Reference proteome</keyword>
<dbReference type="RefSeq" id="WP_302715429.1">
    <property type="nucleotide sequence ID" value="NZ_JAULRT010000062.1"/>
</dbReference>
<dbReference type="Pfam" id="PF16234">
    <property type="entry name" value="DUF4892"/>
    <property type="match status" value="1"/>
</dbReference>
<name>A0ABT8TM07_9GAMM</name>
<feature type="chain" id="PRO_5046391289" evidence="1">
    <location>
        <begin position="23"/>
        <end position="309"/>
    </location>
</feature>
<dbReference type="InterPro" id="IPR032608">
    <property type="entry name" value="DUF4892"/>
</dbReference>
<accession>A0ABT8TM07</accession>
<dbReference type="InterPro" id="IPR036737">
    <property type="entry name" value="OmpA-like_sf"/>
</dbReference>